<accession>A0A9X5ZED1</accession>
<organism evidence="1 2">
    <name type="scientific">Bacillus cereus</name>
    <dbReference type="NCBI Taxonomy" id="1396"/>
    <lineage>
        <taxon>Bacteria</taxon>
        <taxon>Bacillati</taxon>
        <taxon>Bacillota</taxon>
        <taxon>Bacilli</taxon>
        <taxon>Bacillales</taxon>
        <taxon>Bacillaceae</taxon>
        <taxon>Bacillus</taxon>
        <taxon>Bacillus cereus group</taxon>
    </lineage>
</organism>
<evidence type="ECO:0000313" key="1">
    <source>
        <dbReference type="EMBL" id="OJS95768.1"/>
    </source>
</evidence>
<proteinExistence type="predicted"/>
<comment type="caution">
    <text evidence="1">The sequence shown here is derived from an EMBL/GenBank/DDBJ whole genome shotgun (WGS) entry which is preliminary data.</text>
</comment>
<name>A0A9X5ZED1_BACCE</name>
<sequence length="134" mass="15741">MIVNKAAKEVKGNVVYSYSVKEYPFSPEITEDDMWDNRKFKSLEELLEFTSQEVLDEMKEDLGAHRVWVSGISFEAKSEDEETQFRIAMYEDNKVQSWVTTKINDEDISNRAVTNLKKVKEIIDNTLEQYPIKY</sequence>
<dbReference type="AlphaFoldDB" id="A0A9X5ZED1"/>
<reference evidence="1 2" key="1">
    <citation type="submission" date="2016-10" db="EMBL/GenBank/DDBJ databases">
        <title>Draft Genome Sequence of one Bacillus cereus strain isolated from pooled breast milk.</title>
        <authorList>
            <person name="Woudstra C."/>
            <person name="Chamoin A."/>
            <person name="Gentil S."/>
            <person name="Rambeloson T."/>
            <person name="Delannoye S."/>
            <person name="Heinnekine J.A."/>
            <person name="Herbin S."/>
            <person name="Fach P."/>
        </authorList>
    </citation>
    <scope>NUCLEOTIDE SEQUENCE [LARGE SCALE GENOMIC DNA]</scope>
    <source>
        <strain evidence="1 2">16SBCL1279</strain>
    </source>
</reference>
<protein>
    <submittedName>
        <fullName evidence="1">Uncharacterized protein</fullName>
    </submittedName>
</protein>
<gene>
    <name evidence="1" type="ORF">BKK64_11220</name>
</gene>
<dbReference type="RefSeq" id="WP_072770128.1">
    <property type="nucleotide sequence ID" value="NZ_CP014487.1"/>
</dbReference>
<dbReference type="Proteomes" id="UP000184161">
    <property type="component" value="Unassembled WGS sequence"/>
</dbReference>
<dbReference type="EMBL" id="MLYK01000026">
    <property type="protein sequence ID" value="OJS95768.1"/>
    <property type="molecule type" value="Genomic_DNA"/>
</dbReference>
<evidence type="ECO:0000313" key="2">
    <source>
        <dbReference type="Proteomes" id="UP000184161"/>
    </source>
</evidence>